<keyword evidence="4" id="KW-1185">Reference proteome</keyword>
<evidence type="ECO:0000313" key="3">
    <source>
        <dbReference type="EMBL" id="ODV60173.1"/>
    </source>
</evidence>
<sequence>MKTAILVLLAISGCLSNAAEQLVGDTIHPKYSVNGPLISKREDTVGEDGTIDEDGIAHYNGDSIKPLPGSVLHVVPAILKRDEGISEDEDEDGDIDEYGIAHYNGDSIKPLPGSVLHVGSTIFKRAENEGNATFCDLSDACIDYINYLAVSSCLNYDESSTEYYSCLCDLEDDFWSVFYQCAYCTDSVDDHTRNYIKTEFCTYNVLLGSNSLNPTSTSIASASASAASTTVSDSDSESSASDSSNSSGGTSTLTLSRSSSASIAEADESSAESLESSAEETASVTGGSSVNGAAFATFNGLNSSLLTLLVSLALAIV</sequence>
<dbReference type="RefSeq" id="XP_020046480.1">
    <property type="nucleotide sequence ID" value="XM_020189364.1"/>
</dbReference>
<name>A0A1D2VF84_9ASCO</name>
<dbReference type="InParanoid" id="A0A1D2VF84"/>
<keyword evidence="2" id="KW-0732">Signal</keyword>
<dbReference type="AlphaFoldDB" id="A0A1D2VF84"/>
<dbReference type="GeneID" id="30963000"/>
<dbReference type="EMBL" id="KV454483">
    <property type="protein sequence ID" value="ODV60173.1"/>
    <property type="molecule type" value="Genomic_DNA"/>
</dbReference>
<organism evidence="3 4">
    <name type="scientific">Ascoidea rubescens DSM 1968</name>
    <dbReference type="NCBI Taxonomy" id="1344418"/>
    <lineage>
        <taxon>Eukaryota</taxon>
        <taxon>Fungi</taxon>
        <taxon>Dikarya</taxon>
        <taxon>Ascomycota</taxon>
        <taxon>Saccharomycotina</taxon>
        <taxon>Saccharomycetes</taxon>
        <taxon>Ascoideaceae</taxon>
        <taxon>Ascoidea</taxon>
    </lineage>
</organism>
<evidence type="ECO:0000313" key="4">
    <source>
        <dbReference type="Proteomes" id="UP000095038"/>
    </source>
</evidence>
<evidence type="ECO:0000256" key="2">
    <source>
        <dbReference type="SAM" id="SignalP"/>
    </source>
</evidence>
<gene>
    <name evidence="3" type="ORF">ASCRUDRAFT_157058</name>
</gene>
<feature type="region of interest" description="Disordered" evidence="1">
    <location>
        <begin position="231"/>
        <end position="259"/>
    </location>
</feature>
<feature type="signal peptide" evidence="2">
    <location>
        <begin position="1"/>
        <end position="18"/>
    </location>
</feature>
<proteinExistence type="predicted"/>
<dbReference type="Proteomes" id="UP000095038">
    <property type="component" value="Unassembled WGS sequence"/>
</dbReference>
<reference evidence="4" key="1">
    <citation type="submission" date="2016-05" db="EMBL/GenBank/DDBJ databases">
        <title>Comparative genomics of biotechnologically important yeasts.</title>
        <authorList>
            <consortium name="DOE Joint Genome Institute"/>
            <person name="Riley R."/>
            <person name="Haridas S."/>
            <person name="Wolfe K.H."/>
            <person name="Lopes M.R."/>
            <person name="Hittinger C.T."/>
            <person name="Goker M."/>
            <person name="Salamov A."/>
            <person name="Wisecaver J."/>
            <person name="Long T.M."/>
            <person name="Aerts A.L."/>
            <person name="Barry K."/>
            <person name="Choi C."/>
            <person name="Clum A."/>
            <person name="Coughlan A.Y."/>
            <person name="Deshpande S."/>
            <person name="Douglass A.P."/>
            <person name="Hanson S.J."/>
            <person name="Klenk H.-P."/>
            <person name="Labutti K."/>
            <person name="Lapidus A."/>
            <person name="Lindquist E."/>
            <person name="Lipzen A."/>
            <person name="Meier-Kolthoff J.P."/>
            <person name="Ohm R.A."/>
            <person name="Otillar R.P."/>
            <person name="Pangilinan J."/>
            <person name="Peng Y."/>
            <person name="Rokas A."/>
            <person name="Rosa C.A."/>
            <person name="Scheuner C."/>
            <person name="Sibirny A.A."/>
            <person name="Slot J.C."/>
            <person name="Stielow J.B."/>
            <person name="Sun H."/>
            <person name="Kurtzman C.P."/>
            <person name="Blackwell M."/>
            <person name="Grigoriev I.V."/>
            <person name="Jeffries T.W."/>
        </authorList>
    </citation>
    <scope>NUCLEOTIDE SEQUENCE [LARGE SCALE GENOMIC DNA]</scope>
    <source>
        <strain evidence="4">DSM 1968</strain>
    </source>
</reference>
<evidence type="ECO:0000256" key="1">
    <source>
        <dbReference type="SAM" id="MobiDB-lite"/>
    </source>
</evidence>
<feature type="chain" id="PRO_5008910424" evidence="2">
    <location>
        <begin position="19"/>
        <end position="317"/>
    </location>
</feature>
<protein>
    <submittedName>
        <fullName evidence="3">Uncharacterized protein</fullName>
    </submittedName>
</protein>
<accession>A0A1D2VF84</accession>